<feature type="domain" description="Protein kinase" evidence="22">
    <location>
        <begin position="643"/>
        <end position="923"/>
    </location>
</feature>
<dbReference type="InterPro" id="IPR008266">
    <property type="entry name" value="Tyr_kinase_AS"/>
</dbReference>
<keyword evidence="10 19" id="KW-0547">Nucleotide-binding</keyword>
<dbReference type="PROSITE" id="PS50011">
    <property type="entry name" value="PROTEIN_KINASE_DOM"/>
    <property type="match status" value="1"/>
</dbReference>
<dbReference type="Pfam" id="PF00069">
    <property type="entry name" value="Pkinase"/>
    <property type="match status" value="1"/>
</dbReference>
<sequence length="943" mass="103239">MASSQAQTLFLFLTHVLLLFMPEMSCLASSFVVALAGASNQMRNEEAEALLTWKSNLDSESRHALSSWNGSNPCSWRGVDCDPLGSIASLSLSDSNIHGTLHHLNFSQLPNLVAIKLANNSLFGNIPPSMVDLSKLIHLDLSRNNLLGNIPTQLGSLRSLQVLEFSHNKLSGPIPREIGNLTSLLTLALSVNNFSGSIPDSIGKLGNLTILFLDENNISGSIPSGIGNLSKLIQLNLRVNNLGGFLPIGINNLTFLADLRLSNNNFVGQLPQDICSSQALVNFTAANNHFTGPIPRSLKNCLSLYRVRLDNNLLKGHITGALGVYPYLNYLELSNNELCGELPSTLGKCRNLTSLKISNNKISGPIPPQLGNMIQLHSLDLSANRIVGEIPKELAKLKKLLELSLDCNLVVGPIPPELGALSSLQKLNIAGNNLSGSIPTQLGECPNLLFLNLSKNNLEKSIPIEISNLQSLQHLDLSQNLLSGEIPRQLQLLHRLEILNLSHNKLSGSIMSTFDDMMSLTSIDISYNELEGPLPNIPAFHNATIRVVRGNKGLCGVIVGLSPCTSTTSKGRDKNKKLVLISIPTLGCLLCLLLVVGALRIGCQRVRKTKASSVDGSNENPWAIWSFDGRMVYESIIEATKEFDAEYCIGEGGYGSVYKAQLQVGEIVAVKKFKDSLDIELASRKAFENEIRALTRIRHRNIVKLYGFCSSSRHSFLVYEFLQFGSLWDVLNNEQRITTFAWNKRVNVVKDVSNALSYMHHECSPPIVHRDVSSKNILLDEEYEAHVSDFGTAKVLQPYSSNWTSFVGTFGYAAPELAYMMDVKEKCDVYSFGVVTLEVIMGRHPGDLISSLASSSSASSSNSTASRWPLKQVLDKRVPYPIGDVLGQVAFIVKMAFSCLNVKPEHRPSMQQVSQAISAHSSIMISSSEDIKLEELVDPRCFP</sequence>
<dbReference type="PRINTS" id="PR00019">
    <property type="entry name" value="LEURICHRPT"/>
</dbReference>
<dbReference type="SUPFAM" id="SSF56112">
    <property type="entry name" value="Protein kinase-like (PK-like)"/>
    <property type="match status" value="1"/>
</dbReference>
<gene>
    <name evidence="23" type="ORF">ACJRO7_023568</name>
</gene>
<keyword evidence="24" id="KW-1185">Reference proteome</keyword>
<evidence type="ECO:0000313" key="23">
    <source>
        <dbReference type="EMBL" id="KAL3734241.1"/>
    </source>
</evidence>
<evidence type="ECO:0000256" key="17">
    <source>
        <dbReference type="ARBA" id="ARBA00047899"/>
    </source>
</evidence>
<dbReference type="InterPro" id="IPR000719">
    <property type="entry name" value="Prot_kinase_dom"/>
</dbReference>
<accession>A0ABD3K888</accession>
<keyword evidence="12 19" id="KW-0067">ATP-binding</keyword>
<evidence type="ECO:0000256" key="19">
    <source>
        <dbReference type="PROSITE-ProRule" id="PRU10141"/>
    </source>
</evidence>
<dbReference type="InterPro" id="IPR011009">
    <property type="entry name" value="Kinase-like_dom_sf"/>
</dbReference>
<dbReference type="PROSITE" id="PS00107">
    <property type="entry name" value="PROTEIN_KINASE_ATP"/>
    <property type="match status" value="1"/>
</dbReference>
<dbReference type="Pfam" id="PF00560">
    <property type="entry name" value="LRR_1"/>
    <property type="match status" value="8"/>
</dbReference>
<evidence type="ECO:0000256" key="20">
    <source>
        <dbReference type="SAM" id="Phobius"/>
    </source>
</evidence>
<evidence type="ECO:0000256" key="21">
    <source>
        <dbReference type="SAM" id="SignalP"/>
    </source>
</evidence>
<keyword evidence="5" id="KW-0433">Leucine-rich repeat</keyword>
<protein>
    <recommendedName>
        <fullName evidence="2">non-specific serine/threonine protein kinase</fullName>
        <ecNumber evidence="2">2.7.11.1</ecNumber>
    </recommendedName>
</protein>
<evidence type="ECO:0000256" key="15">
    <source>
        <dbReference type="ARBA" id="ARBA00023170"/>
    </source>
</evidence>
<evidence type="ECO:0000256" key="9">
    <source>
        <dbReference type="ARBA" id="ARBA00022737"/>
    </source>
</evidence>
<feature type="transmembrane region" description="Helical" evidence="20">
    <location>
        <begin position="578"/>
        <end position="599"/>
    </location>
</feature>
<evidence type="ECO:0000256" key="8">
    <source>
        <dbReference type="ARBA" id="ARBA00022729"/>
    </source>
</evidence>
<evidence type="ECO:0000256" key="2">
    <source>
        <dbReference type="ARBA" id="ARBA00012513"/>
    </source>
</evidence>
<evidence type="ECO:0000256" key="10">
    <source>
        <dbReference type="ARBA" id="ARBA00022741"/>
    </source>
</evidence>
<dbReference type="Pfam" id="PF13855">
    <property type="entry name" value="LRR_8"/>
    <property type="match status" value="1"/>
</dbReference>
<dbReference type="InterPro" id="IPR051420">
    <property type="entry name" value="Ser_Thr_Kinases_DiverseReg"/>
</dbReference>
<dbReference type="PROSITE" id="PS00109">
    <property type="entry name" value="PROTEIN_KINASE_TYR"/>
    <property type="match status" value="1"/>
</dbReference>
<keyword evidence="7 20" id="KW-0812">Transmembrane</keyword>
<dbReference type="FunFam" id="3.80.10.10:FF:000400">
    <property type="entry name" value="Nuclear pore complex protein NUP107"/>
    <property type="match status" value="1"/>
</dbReference>
<dbReference type="InterPro" id="IPR001611">
    <property type="entry name" value="Leu-rich_rpt"/>
</dbReference>
<dbReference type="Gene3D" id="1.10.510.10">
    <property type="entry name" value="Transferase(Phosphotransferase) domain 1"/>
    <property type="match status" value="1"/>
</dbReference>
<keyword evidence="13 20" id="KW-1133">Transmembrane helix</keyword>
<feature type="chain" id="PRO_5044864751" description="non-specific serine/threonine protein kinase" evidence="21">
    <location>
        <begin position="29"/>
        <end position="943"/>
    </location>
</feature>
<dbReference type="SMART" id="SM00369">
    <property type="entry name" value="LRR_TYP"/>
    <property type="match status" value="8"/>
</dbReference>
<dbReference type="GO" id="GO:0005524">
    <property type="term" value="F:ATP binding"/>
    <property type="evidence" value="ECO:0007669"/>
    <property type="project" value="UniProtKB-UniRule"/>
</dbReference>
<keyword evidence="8 21" id="KW-0732">Signal</keyword>
<dbReference type="FunFam" id="1.10.510.10:FF:000445">
    <property type="entry name" value="MDIS1-interacting receptor like kinase 2"/>
    <property type="match status" value="1"/>
</dbReference>
<keyword evidence="15" id="KW-0675">Receptor</keyword>
<dbReference type="AlphaFoldDB" id="A0ABD3K888"/>
<dbReference type="GO" id="GO:0016020">
    <property type="term" value="C:membrane"/>
    <property type="evidence" value="ECO:0007669"/>
    <property type="project" value="UniProtKB-SubCell"/>
</dbReference>
<dbReference type="FunFam" id="3.80.10.10:FF:000177">
    <property type="entry name" value="Leucine-rich repeat receptor-like serine/threonine-protein kinase At1g17230"/>
    <property type="match status" value="1"/>
</dbReference>
<dbReference type="Gene3D" id="3.80.10.10">
    <property type="entry name" value="Ribonuclease Inhibitor"/>
    <property type="match status" value="5"/>
</dbReference>
<dbReference type="Pfam" id="PF08263">
    <property type="entry name" value="LRRNT_2"/>
    <property type="match status" value="1"/>
</dbReference>
<comment type="catalytic activity">
    <reaction evidence="18">
        <text>L-seryl-[protein] + ATP = O-phospho-L-seryl-[protein] + ADP + H(+)</text>
        <dbReference type="Rhea" id="RHEA:17989"/>
        <dbReference type="Rhea" id="RHEA-COMP:9863"/>
        <dbReference type="Rhea" id="RHEA-COMP:11604"/>
        <dbReference type="ChEBI" id="CHEBI:15378"/>
        <dbReference type="ChEBI" id="CHEBI:29999"/>
        <dbReference type="ChEBI" id="CHEBI:30616"/>
        <dbReference type="ChEBI" id="CHEBI:83421"/>
        <dbReference type="ChEBI" id="CHEBI:456216"/>
        <dbReference type="EC" id="2.7.11.1"/>
    </reaction>
</comment>
<evidence type="ECO:0000313" key="24">
    <source>
        <dbReference type="Proteomes" id="UP001634007"/>
    </source>
</evidence>
<evidence type="ECO:0000256" key="13">
    <source>
        <dbReference type="ARBA" id="ARBA00022989"/>
    </source>
</evidence>
<evidence type="ECO:0000256" key="4">
    <source>
        <dbReference type="ARBA" id="ARBA00022553"/>
    </source>
</evidence>
<evidence type="ECO:0000256" key="3">
    <source>
        <dbReference type="ARBA" id="ARBA00022527"/>
    </source>
</evidence>
<feature type="binding site" evidence="19">
    <location>
        <position position="672"/>
    </location>
    <ligand>
        <name>ATP</name>
        <dbReference type="ChEBI" id="CHEBI:30616"/>
    </ligand>
</feature>
<keyword evidence="16" id="KW-0325">Glycoprotein</keyword>
<evidence type="ECO:0000256" key="5">
    <source>
        <dbReference type="ARBA" id="ARBA00022614"/>
    </source>
</evidence>
<comment type="caution">
    <text evidence="23">The sequence shown here is derived from an EMBL/GenBank/DDBJ whole genome shotgun (WGS) entry which is preliminary data.</text>
</comment>
<dbReference type="Gene3D" id="3.30.200.20">
    <property type="entry name" value="Phosphorylase Kinase, domain 1"/>
    <property type="match status" value="1"/>
</dbReference>
<dbReference type="SUPFAM" id="SSF52058">
    <property type="entry name" value="L domain-like"/>
    <property type="match status" value="2"/>
</dbReference>
<evidence type="ECO:0000256" key="11">
    <source>
        <dbReference type="ARBA" id="ARBA00022777"/>
    </source>
</evidence>
<keyword evidence="3" id="KW-0723">Serine/threonine-protein kinase</keyword>
<name>A0ABD3K888_EUCGL</name>
<keyword evidence="6" id="KW-0808">Transferase</keyword>
<evidence type="ECO:0000259" key="22">
    <source>
        <dbReference type="PROSITE" id="PS50011"/>
    </source>
</evidence>
<evidence type="ECO:0000256" key="18">
    <source>
        <dbReference type="ARBA" id="ARBA00048679"/>
    </source>
</evidence>
<dbReference type="EC" id="2.7.11.1" evidence="2"/>
<dbReference type="InterPro" id="IPR003591">
    <property type="entry name" value="Leu-rich_rpt_typical-subtyp"/>
</dbReference>
<comment type="subcellular location">
    <subcellularLocation>
        <location evidence="1">Membrane</location>
        <topology evidence="1">Single-pass type I membrane protein</topology>
    </subcellularLocation>
</comment>
<organism evidence="23 24">
    <name type="scientific">Eucalyptus globulus</name>
    <name type="common">Tasmanian blue gum</name>
    <dbReference type="NCBI Taxonomy" id="34317"/>
    <lineage>
        <taxon>Eukaryota</taxon>
        <taxon>Viridiplantae</taxon>
        <taxon>Streptophyta</taxon>
        <taxon>Embryophyta</taxon>
        <taxon>Tracheophyta</taxon>
        <taxon>Spermatophyta</taxon>
        <taxon>Magnoliopsida</taxon>
        <taxon>eudicotyledons</taxon>
        <taxon>Gunneridae</taxon>
        <taxon>Pentapetalae</taxon>
        <taxon>rosids</taxon>
        <taxon>malvids</taxon>
        <taxon>Myrtales</taxon>
        <taxon>Myrtaceae</taxon>
        <taxon>Myrtoideae</taxon>
        <taxon>Eucalypteae</taxon>
        <taxon>Eucalyptus</taxon>
    </lineage>
</organism>
<proteinExistence type="predicted"/>
<comment type="catalytic activity">
    <reaction evidence="17">
        <text>L-threonyl-[protein] + ATP = O-phospho-L-threonyl-[protein] + ADP + H(+)</text>
        <dbReference type="Rhea" id="RHEA:46608"/>
        <dbReference type="Rhea" id="RHEA-COMP:11060"/>
        <dbReference type="Rhea" id="RHEA-COMP:11605"/>
        <dbReference type="ChEBI" id="CHEBI:15378"/>
        <dbReference type="ChEBI" id="CHEBI:30013"/>
        <dbReference type="ChEBI" id="CHEBI:30616"/>
        <dbReference type="ChEBI" id="CHEBI:61977"/>
        <dbReference type="ChEBI" id="CHEBI:456216"/>
        <dbReference type="EC" id="2.7.11.1"/>
    </reaction>
</comment>
<dbReference type="InterPro" id="IPR017441">
    <property type="entry name" value="Protein_kinase_ATP_BS"/>
</dbReference>
<keyword evidence="9" id="KW-0677">Repeat</keyword>
<dbReference type="InterPro" id="IPR013210">
    <property type="entry name" value="LRR_N_plant-typ"/>
</dbReference>
<evidence type="ECO:0000256" key="7">
    <source>
        <dbReference type="ARBA" id="ARBA00022692"/>
    </source>
</evidence>
<keyword evidence="11" id="KW-0418">Kinase</keyword>
<dbReference type="InterPro" id="IPR032675">
    <property type="entry name" value="LRR_dom_sf"/>
</dbReference>
<feature type="signal peptide" evidence="21">
    <location>
        <begin position="1"/>
        <end position="28"/>
    </location>
</feature>
<evidence type="ECO:0000256" key="16">
    <source>
        <dbReference type="ARBA" id="ARBA00023180"/>
    </source>
</evidence>
<dbReference type="EMBL" id="JBJKBG010000006">
    <property type="protein sequence ID" value="KAL3734241.1"/>
    <property type="molecule type" value="Genomic_DNA"/>
</dbReference>
<dbReference type="GO" id="GO:0004674">
    <property type="term" value="F:protein serine/threonine kinase activity"/>
    <property type="evidence" value="ECO:0007669"/>
    <property type="project" value="UniProtKB-KW"/>
</dbReference>
<evidence type="ECO:0000256" key="12">
    <source>
        <dbReference type="ARBA" id="ARBA00022840"/>
    </source>
</evidence>
<keyword evidence="4" id="KW-0597">Phosphoprotein</keyword>
<reference evidence="23 24" key="1">
    <citation type="submission" date="2024-11" db="EMBL/GenBank/DDBJ databases">
        <title>Chromosome-level genome assembly of Eucalyptus globulus Labill. provides insights into its genome evolution.</title>
        <authorList>
            <person name="Li X."/>
        </authorList>
    </citation>
    <scope>NUCLEOTIDE SEQUENCE [LARGE SCALE GENOMIC DNA]</scope>
    <source>
        <strain evidence="23">CL2024</strain>
        <tissue evidence="23">Fresh tender leaves</tissue>
    </source>
</reference>
<keyword evidence="14 20" id="KW-0472">Membrane</keyword>
<evidence type="ECO:0000256" key="6">
    <source>
        <dbReference type="ARBA" id="ARBA00022679"/>
    </source>
</evidence>
<evidence type="ECO:0000256" key="1">
    <source>
        <dbReference type="ARBA" id="ARBA00004479"/>
    </source>
</evidence>
<dbReference type="PANTHER" id="PTHR48005">
    <property type="entry name" value="LEUCINE RICH REPEAT KINASE 2"/>
    <property type="match status" value="1"/>
</dbReference>
<dbReference type="PANTHER" id="PTHR48005:SF70">
    <property type="entry name" value="MDIS1-INTERACTING RECEPTOR LIKE KINASE 2-LIKE"/>
    <property type="match status" value="1"/>
</dbReference>
<dbReference type="Proteomes" id="UP001634007">
    <property type="component" value="Unassembled WGS sequence"/>
</dbReference>
<dbReference type="FunFam" id="3.30.200.20:FF:000309">
    <property type="entry name" value="Leucine-rich repeat receptor protein kinase MSP1"/>
    <property type="match status" value="1"/>
</dbReference>
<evidence type="ECO:0000256" key="14">
    <source>
        <dbReference type="ARBA" id="ARBA00023136"/>
    </source>
</evidence>